<proteinExistence type="predicted"/>
<evidence type="ECO:0000313" key="2">
    <source>
        <dbReference type="Proteomes" id="UP001177670"/>
    </source>
</evidence>
<evidence type="ECO:0000313" key="1">
    <source>
        <dbReference type="EMBL" id="KAK1131290.1"/>
    </source>
</evidence>
<dbReference type="Proteomes" id="UP001177670">
    <property type="component" value="Unassembled WGS sequence"/>
</dbReference>
<dbReference type="AlphaFoldDB" id="A0AA40G589"/>
<protein>
    <submittedName>
        <fullName evidence="1">Uncharacterized protein</fullName>
    </submittedName>
</protein>
<keyword evidence="2" id="KW-1185">Reference proteome</keyword>
<reference evidence="1" key="1">
    <citation type="submission" date="2021-10" db="EMBL/GenBank/DDBJ databases">
        <title>Melipona bicolor Genome sequencing and assembly.</title>
        <authorList>
            <person name="Araujo N.S."/>
            <person name="Arias M.C."/>
        </authorList>
    </citation>
    <scope>NUCLEOTIDE SEQUENCE</scope>
    <source>
        <strain evidence="1">USP_2M_L1-L4_2017</strain>
        <tissue evidence="1">Whole body</tissue>
    </source>
</reference>
<comment type="caution">
    <text evidence="1">The sequence shown here is derived from an EMBL/GenBank/DDBJ whole genome shotgun (WGS) entry which is preliminary data.</text>
</comment>
<sequence length="140" mass="15625">MAKRATAFPLSPWKPCGSYATFSPAAWLVGLEKGEGGDSSLCRWGTLGLRVEGGEDTVLNVTWMQYLKAAQRQYSTLSSFSVYCCFPWLLLRRHLCDPLYDRLQQDDPESAALTLTQHYPPCPVKQTLRPVLKGSQPNVS</sequence>
<gene>
    <name evidence="1" type="ORF">K0M31_017577</name>
</gene>
<dbReference type="EMBL" id="JAHYIQ010000006">
    <property type="protein sequence ID" value="KAK1131290.1"/>
    <property type="molecule type" value="Genomic_DNA"/>
</dbReference>
<organism evidence="1 2">
    <name type="scientific">Melipona bicolor</name>
    <dbReference type="NCBI Taxonomy" id="60889"/>
    <lineage>
        <taxon>Eukaryota</taxon>
        <taxon>Metazoa</taxon>
        <taxon>Ecdysozoa</taxon>
        <taxon>Arthropoda</taxon>
        <taxon>Hexapoda</taxon>
        <taxon>Insecta</taxon>
        <taxon>Pterygota</taxon>
        <taxon>Neoptera</taxon>
        <taxon>Endopterygota</taxon>
        <taxon>Hymenoptera</taxon>
        <taxon>Apocrita</taxon>
        <taxon>Aculeata</taxon>
        <taxon>Apoidea</taxon>
        <taxon>Anthophila</taxon>
        <taxon>Apidae</taxon>
        <taxon>Melipona</taxon>
    </lineage>
</organism>
<accession>A0AA40G589</accession>
<name>A0AA40G589_9HYME</name>